<keyword evidence="2" id="KW-1015">Disulfide bond</keyword>
<evidence type="ECO:0000256" key="1">
    <source>
        <dbReference type="ARBA" id="ARBA00022729"/>
    </source>
</evidence>
<dbReference type="InterPro" id="IPR039391">
    <property type="entry name" value="Phytocyanin-like"/>
</dbReference>
<accession>A0AAQ3QEA4</accession>
<comment type="similarity">
    <text evidence="4">Belongs to the early nodulin-like (ENODL) family.</text>
</comment>
<dbReference type="Gene3D" id="2.60.40.420">
    <property type="entry name" value="Cupredoxins - blue copper proteins"/>
    <property type="match status" value="1"/>
</dbReference>
<keyword evidence="3" id="KW-0325">Glycoprotein</keyword>
<keyword evidence="9" id="KW-1185">Reference proteome</keyword>
<dbReference type="PANTHER" id="PTHR33021:SF214">
    <property type="entry name" value="BLUE COPPER PROTEIN"/>
    <property type="match status" value="1"/>
</dbReference>
<feature type="signal peptide" evidence="6">
    <location>
        <begin position="1"/>
        <end position="33"/>
    </location>
</feature>
<dbReference type="EMBL" id="CP136894">
    <property type="protein sequence ID" value="WOL07784.1"/>
    <property type="molecule type" value="Genomic_DNA"/>
</dbReference>
<dbReference type="Pfam" id="PF02298">
    <property type="entry name" value="Cu_bind_like"/>
    <property type="match status" value="1"/>
</dbReference>
<comment type="function">
    <text evidence="5">May act as a carbohydrate transporter.</text>
</comment>
<reference evidence="8 9" key="1">
    <citation type="submission" date="2023-10" db="EMBL/GenBank/DDBJ databases">
        <title>Chromosome-scale genome assembly provides insights into flower coloration mechanisms of Canna indica.</title>
        <authorList>
            <person name="Li C."/>
        </authorList>
    </citation>
    <scope>NUCLEOTIDE SEQUENCE [LARGE SCALE GENOMIC DNA]</scope>
    <source>
        <tissue evidence="8">Flower</tissue>
    </source>
</reference>
<name>A0AAQ3QEA4_9LILI</name>
<organism evidence="8 9">
    <name type="scientific">Canna indica</name>
    <name type="common">Indian-shot</name>
    <dbReference type="NCBI Taxonomy" id="4628"/>
    <lineage>
        <taxon>Eukaryota</taxon>
        <taxon>Viridiplantae</taxon>
        <taxon>Streptophyta</taxon>
        <taxon>Embryophyta</taxon>
        <taxon>Tracheophyta</taxon>
        <taxon>Spermatophyta</taxon>
        <taxon>Magnoliopsida</taxon>
        <taxon>Liliopsida</taxon>
        <taxon>Zingiberales</taxon>
        <taxon>Cannaceae</taxon>
        <taxon>Canna</taxon>
    </lineage>
</organism>
<evidence type="ECO:0000313" key="9">
    <source>
        <dbReference type="Proteomes" id="UP001327560"/>
    </source>
</evidence>
<dbReference type="GO" id="GO:0005886">
    <property type="term" value="C:plasma membrane"/>
    <property type="evidence" value="ECO:0007669"/>
    <property type="project" value="TreeGrafter"/>
</dbReference>
<protein>
    <recommendedName>
        <fullName evidence="7">Phytocyanin domain-containing protein</fullName>
    </recommendedName>
</protein>
<gene>
    <name evidence="8" type="ORF">Cni_G16533</name>
</gene>
<evidence type="ECO:0000256" key="6">
    <source>
        <dbReference type="SAM" id="SignalP"/>
    </source>
</evidence>
<evidence type="ECO:0000256" key="4">
    <source>
        <dbReference type="ARBA" id="ARBA00035011"/>
    </source>
</evidence>
<evidence type="ECO:0000256" key="5">
    <source>
        <dbReference type="ARBA" id="ARBA00037626"/>
    </source>
</evidence>
<feature type="chain" id="PRO_5042876764" description="Phytocyanin domain-containing protein" evidence="6">
    <location>
        <begin position="34"/>
        <end position="172"/>
    </location>
</feature>
<dbReference type="PROSITE" id="PS51485">
    <property type="entry name" value="PHYTOCYANIN"/>
    <property type="match status" value="1"/>
</dbReference>
<evidence type="ECO:0000259" key="7">
    <source>
        <dbReference type="PROSITE" id="PS51485"/>
    </source>
</evidence>
<sequence length="172" mass="18853">MDNSCQTLTCLPAPLLLLLFLFIVAAAPALVSADKFVVGDQQVWAPGVNYTAWAEKFQFHVGDWLVFYYQKGYYDVLEVNATAYEVCAADNPIVNWSRGRSFAYQLNRTGNYYFICSRGYCYNGMKLTIVAKPLPATSPAPSQNDSSASSGHLRVVAAWIAAVASVFVLGLS</sequence>
<dbReference type="SUPFAM" id="SSF49503">
    <property type="entry name" value="Cupredoxins"/>
    <property type="match status" value="1"/>
</dbReference>
<feature type="domain" description="Phytocyanin" evidence="7">
    <location>
        <begin position="34"/>
        <end position="133"/>
    </location>
</feature>
<dbReference type="Proteomes" id="UP001327560">
    <property type="component" value="Chromosome 5"/>
</dbReference>
<dbReference type="InterPro" id="IPR008972">
    <property type="entry name" value="Cupredoxin"/>
</dbReference>
<dbReference type="PANTHER" id="PTHR33021">
    <property type="entry name" value="BLUE COPPER PROTEIN"/>
    <property type="match status" value="1"/>
</dbReference>
<evidence type="ECO:0000313" key="8">
    <source>
        <dbReference type="EMBL" id="WOL07784.1"/>
    </source>
</evidence>
<dbReference type="GO" id="GO:0009055">
    <property type="term" value="F:electron transfer activity"/>
    <property type="evidence" value="ECO:0007669"/>
    <property type="project" value="InterPro"/>
</dbReference>
<evidence type="ECO:0000256" key="2">
    <source>
        <dbReference type="ARBA" id="ARBA00023157"/>
    </source>
</evidence>
<dbReference type="InterPro" id="IPR003245">
    <property type="entry name" value="Phytocyanin_dom"/>
</dbReference>
<keyword evidence="1 6" id="KW-0732">Signal</keyword>
<dbReference type="FunFam" id="2.60.40.420:FF:000018">
    <property type="entry name" value="Lamin-like protein"/>
    <property type="match status" value="1"/>
</dbReference>
<dbReference type="AlphaFoldDB" id="A0AAQ3QEA4"/>
<proteinExistence type="inferred from homology"/>
<evidence type="ECO:0000256" key="3">
    <source>
        <dbReference type="ARBA" id="ARBA00023180"/>
    </source>
</evidence>